<dbReference type="EMBL" id="JAIWYP010000003">
    <property type="protein sequence ID" value="KAH3846446.1"/>
    <property type="molecule type" value="Genomic_DNA"/>
</dbReference>
<name>A0A9D4KWT3_DREPO</name>
<feature type="compositionally biased region" description="Basic and acidic residues" evidence="1">
    <location>
        <begin position="76"/>
        <end position="87"/>
    </location>
</feature>
<protein>
    <submittedName>
        <fullName evidence="2">Uncharacterized protein</fullName>
    </submittedName>
</protein>
<feature type="region of interest" description="Disordered" evidence="1">
    <location>
        <begin position="67"/>
        <end position="103"/>
    </location>
</feature>
<proteinExistence type="predicted"/>
<accession>A0A9D4KWT3</accession>
<dbReference type="Proteomes" id="UP000828390">
    <property type="component" value="Unassembled WGS sequence"/>
</dbReference>
<evidence type="ECO:0000313" key="2">
    <source>
        <dbReference type="EMBL" id="KAH3846446.1"/>
    </source>
</evidence>
<organism evidence="2 3">
    <name type="scientific">Dreissena polymorpha</name>
    <name type="common">Zebra mussel</name>
    <name type="synonym">Mytilus polymorpha</name>
    <dbReference type="NCBI Taxonomy" id="45954"/>
    <lineage>
        <taxon>Eukaryota</taxon>
        <taxon>Metazoa</taxon>
        <taxon>Spiralia</taxon>
        <taxon>Lophotrochozoa</taxon>
        <taxon>Mollusca</taxon>
        <taxon>Bivalvia</taxon>
        <taxon>Autobranchia</taxon>
        <taxon>Heteroconchia</taxon>
        <taxon>Euheterodonta</taxon>
        <taxon>Imparidentia</taxon>
        <taxon>Neoheterodontei</taxon>
        <taxon>Myida</taxon>
        <taxon>Dreissenoidea</taxon>
        <taxon>Dreissenidae</taxon>
        <taxon>Dreissena</taxon>
    </lineage>
</organism>
<comment type="caution">
    <text evidence="2">The sequence shown here is derived from an EMBL/GenBank/DDBJ whole genome shotgun (WGS) entry which is preliminary data.</text>
</comment>
<reference evidence="2" key="1">
    <citation type="journal article" date="2019" name="bioRxiv">
        <title>The Genome of the Zebra Mussel, Dreissena polymorpha: A Resource for Invasive Species Research.</title>
        <authorList>
            <person name="McCartney M.A."/>
            <person name="Auch B."/>
            <person name="Kono T."/>
            <person name="Mallez S."/>
            <person name="Zhang Y."/>
            <person name="Obille A."/>
            <person name="Becker A."/>
            <person name="Abrahante J.E."/>
            <person name="Garbe J."/>
            <person name="Badalamenti J.P."/>
            <person name="Herman A."/>
            <person name="Mangelson H."/>
            <person name="Liachko I."/>
            <person name="Sullivan S."/>
            <person name="Sone E.D."/>
            <person name="Koren S."/>
            <person name="Silverstein K.A.T."/>
            <person name="Beckman K.B."/>
            <person name="Gohl D.M."/>
        </authorList>
    </citation>
    <scope>NUCLEOTIDE SEQUENCE</scope>
    <source>
        <strain evidence="2">Duluth1</strain>
        <tissue evidence="2">Whole animal</tissue>
    </source>
</reference>
<reference evidence="2" key="2">
    <citation type="submission" date="2020-11" db="EMBL/GenBank/DDBJ databases">
        <authorList>
            <person name="McCartney M.A."/>
            <person name="Auch B."/>
            <person name="Kono T."/>
            <person name="Mallez S."/>
            <person name="Becker A."/>
            <person name="Gohl D.M."/>
            <person name="Silverstein K.A.T."/>
            <person name="Koren S."/>
            <person name="Bechman K.B."/>
            <person name="Herman A."/>
            <person name="Abrahante J.E."/>
            <person name="Garbe J."/>
        </authorList>
    </citation>
    <scope>NUCLEOTIDE SEQUENCE</scope>
    <source>
        <strain evidence="2">Duluth1</strain>
        <tissue evidence="2">Whole animal</tissue>
    </source>
</reference>
<evidence type="ECO:0000256" key="1">
    <source>
        <dbReference type="SAM" id="MobiDB-lite"/>
    </source>
</evidence>
<dbReference type="AlphaFoldDB" id="A0A9D4KWT3"/>
<gene>
    <name evidence="2" type="ORF">DPMN_088747</name>
</gene>
<evidence type="ECO:0000313" key="3">
    <source>
        <dbReference type="Proteomes" id="UP000828390"/>
    </source>
</evidence>
<sequence length="161" mass="17558">MKLCSRPQVMTFDPALHCRLQALQSLSRNSWPANVNPAGLASNVSYQPPPSNWLDYNVCFPVTGTHIRPSPSSWKAPKDLTEPKPLDGGKSYKSPVTDPTTGLDLSKLPGVDPYISKLLLTMPVAPTPISVPYSMLENRDMREGRSIGLANQLDLMVATAL</sequence>
<keyword evidence="3" id="KW-1185">Reference proteome</keyword>